<dbReference type="SUPFAM" id="SSF55194">
    <property type="entry name" value="Ribosome recycling factor, RRF"/>
    <property type="match status" value="1"/>
</dbReference>
<evidence type="ECO:0000256" key="1">
    <source>
        <dbReference type="SAM" id="Coils"/>
    </source>
</evidence>
<proteinExistence type="predicted"/>
<name>A0A2H0WRM9_9BACT</name>
<evidence type="ECO:0000313" key="2">
    <source>
        <dbReference type="EMBL" id="PIS15310.1"/>
    </source>
</evidence>
<dbReference type="Pfam" id="PF12732">
    <property type="entry name" value="YtxH"/>
    <property type="match status" value="1"/>
</dbReference>
<dbReference type="AlphaFoldDB" id="A0A2H0WRM9"/>
<gene>
    <name evidence="2" type="ORF">COT63_00505</name>
</gene>
<accession>A0A2H0WRM9</accession>
<dbReference type="PANTHER" id="PTHR35792:SF2">
    <property type="entry name" value="GENERAL STRESS PROTEIN"/>
    <property type="match status" value="1"/>
</dbReference>
<dbReference type="InterPro" id="IPR024623">
    <property type="entry name" value="YtxH"/>
</dbReference>
<dbReference type="InterPro" id="IPR036191">
    <property type="entry name" value="RRF_sf"/>
</dbReference>
<dbReference type="PANTHER" id="PTHR35792">
    <property type="entry name" value="GENERAL STRESS PROTEIN"/>
    <property type="match status" value="1"/>
</dbReference>
<protein>
    <recommendedName>
        <fullName evidence="4">Gas vesicle protein</fullName>
    </recommendedName>
</protein>
<keyword evidence="1" id="KW-0175">Coiled coil</keyword>
<dbReference type="InterPro" id="IPR052928">
    <property type="entry name" value="Desiccation-related_membrane"/>
</dbReference>
<feature type="coiled-coil region" evidence="1">
    <location>
        <begin position="41"/>
        <end position="68"/>
    </location>
</feature>
<reference evidence="3" key="1">
    <citation type="submission" date="2017-09" db="EMBL/GenBank/DDBJ databases">
        <title>Depth-based differentiation of microbial function through sediment-hosted aquifers and enrichment of novel symbionts in the deep terrestrial subsurface.</title>
        <authorList>
            <person name="Probst A.J."/>
            <person name="Ladd B."/>
            <person name="Jarett J.K."/>
            <person name="Geller-Mcgrath D.E."/>
            <person name="Sieber C.M.K."/>
            <person name="Emerson J.B."/>
            <person name="Anantharaman K."/>
            <person name="Thomas B.C."/>
            <person name="Malmstrom R."/>
            <person name="Stieglmeier M."/>
            <person name="Klingl A."/>
            <person name="Woyke T."/>
            <person name="Ryan C.M."/>
            <person name="Banfield J.F."/>
        </authorList>
    </citation>
    <scope>NUCLEOTIDE SEQUENCE [LARGE SCALE GENOMIC DNA]</scope>
</reference>
<evidence type="ECO:0008006" key="4">
    <source>
        <dbReference type="Google" id="ProtNLM"/>
    </source>
</evidence>
<comment type="caution">
    <text evidence="2">The sequence shown here is derived from an EMBL/GenBank/DDBJ whole genome shotgun (WGS) entry which is preliminary data.</text>
</comment>
<evidence type="ECO:0000313" key="3">
    <source>
        <dbReference type="Proteomes" id="UP000231282"/>
    </source>
</evidence>
<sequence>MVSKQNKIKKAGFLALAATIGAAVGGALGVLFAPQSGKETREDIKKALNDTKKEIKEKANKIQDLTSDQYQKIVDEVVDQYEAIKSLGSKKIAKIKKGLYANYQKTQKTS</sequence>
<organism evidence="2 3">
    <name type="scientific">Candidatus Shapirobacteria bacterium CG09_land_8_20_14_0_10_38_17</name>
    <dbReference type="NCBI Taxonomy" id="1974884"/>
    <lineage>
        <taxon>Bacteria</taxon>
        <taxon>Candidatus Shapironibacteriota</taxon>
    </lineage>
</organism>
<dbReference type="EMBL" id="PEZH01000010">
    <property type="protein sequence ID" value="PIS15310.1"/>
    <property type="molecule type" value="Genomic_DNA"/>
</dbReference>
<dbReference type="Proteomes" id="UP000231282">
    <property type="component" value="Unassembled WGS sequence"/>
</dbReference>